<dbReference type="AlphaFoldDB" id="A0A1W1X4S4"/>
<dbReference type="InterPro" id="IPR023563">
    <property type="entry name" value="Ribosomal_uL13_CS"/>
</dbReference>
<comment type="similarity">
    <text evidence="1 6 7">Belongs to the universal ribosomal protein uL13 family.</text>
</comment>
<keyword evidence="10" id="KW-1185">Reference proteome</keyword>
<reference evidence="9 10" key="1">
    <citation type="submission" date="2017-04" db="EMBL/GenBank/DDBJ databases">
        <authorList>
            <person name="Afonso C.L."/>
            <person name="Miller P.J."/>
            <person name="Scott M.A."/>
            <person name="Spackman E."/>
            <person name="Goraichik I."/>
            <person name="Dimitrov K.M."/>
            <person name="Suarez D.L."/>
            <person name="Swayne D.E."/>
        </authorList>
    </citation>
    <scope>NUCLEOTIDE SEQUENCE [LARGE SCALE GENOMIC DNA]</scope>
    <source>
        <strain evidence="9 10">DSM 13146</strain>
    </source>
</reference>
<keyword evidence="3 6" id="KW-0689">Ribosomal protein</keyword>
<dbReference type="Gene3D" id="3.90.1180.10">
    <property type="entry name" value="Ribosomal protein L13"/>
    <property type="match status" value="1"/>
</dbReference>
<dbReference type="PROSITE" id="PS00783">
    <property type="entry name" value="RIBOSOMAL_L13"/>
    <property type="match status" value="1"/>
</dbReference>
<dbReference type="Pfam" id="PF00572">
    <property type="entry name" value="Ribosomal_L13"/>
    <property type="match status" value="1"/>
</dbReference>
<dbReference type="OrthoDB" id="9801330at2"/>
<evidence type="ECO:0000256" key="4">
    <source>
        <dbReference type="ARBA" id="ARBA00023274"/>
    </source>
</evidence>
<evidence type="ECO:0000256" key="3">
    <source>
        <dbReference type="ARBA" id="ARBA00022980"/>
    </source>
</evidence>
<dbReference type="SUPFAM" id="SSF52161">
    <property type="entry name" value="Ribosomal protein L13"/>
    <property type="match status" value="1"/>
</dbReference>
<accession>A0A1W1X4S4</accession>
<dbReference type="Proteomes" id="UP000192783">
    <property type="component" value="Unassembled WGS sequence"/>
</dbReference>
<dbReference type="InterPro" id="IPR036899">
    <property type="entry name" value="Ribosomal_uL13_sf"/>
</dbReference>
<evidence type="ECO:0000256" key="8">
    <source>
        <dbReference type="RuleBase" id="RU003878"/>
    </source>
</evidence>
<sequence>MKTISAKFDADGRKWIVVDAEGQVLGRLASKIAMRLRGKHLPTFTPHVDTGDFVVVINADKVRLTGRKWDQKVYYRHSGYVGGLKATTAKKLNQDHPERLIEYAVKGMLPKNRLGRKLLKKLKVYKGTEHPHEAQQPEKVVL</sequence>
<name>A0A1W1X4S4_9BACT</name>
<dbReference type="NCBIfam" id="TIGR01066">
    <property type="entry name" value="rplM_bact"/>
    <property type="match status" value="1"/>
</dbReference>
<evidence type="ECO:0000256" key="1">
    <source>
        <dbReference type="ARBA" id="ARBA00006227"/>
    </source>
</evidence>
<gene>
    <name evidence="6 8" type="primary">rplM</name>
    <name evidence="9" type="ORF">SAMN02746041_00581</name>
</gene>
<proteinExistence type="inferred from homology"/>
<dbReference type="FunFam" id="3.90.1180.10:FF:000001">
    <property type="entry name" value="50S ribosomal protein L13"/>
    <property type="match status" value="1"/>
</dbReference>
<dbReference type="EMBL" id="FWXF01000002">
    <property type="protein sequence ID" value="SMC18895.1"/>
    <property type="molecule type" value="Genomic_DNA"/>
</dbReference>
<dbReference type="GO" id="GO:0006412">
    <property type="term" value="P:translation"/>
    <property type="evidence" value="ECO:0007669"/>
    <property type="project" value="UniProtKB-UniRule"/>
</dbReference>
<dbReference type="RefSeq" id="WP_084056103.1">
    <property type="nucleotide sequence ID" value="NZ_FWXF01000002.1"/>
</dbReference>
<dbReference type="STRING" id="1121390.SAMN02746041_00581"/>
<dbReference type="GO" id="GO:0003735">
    <property type="term" value="F:structural constituent of ribosome"/>
    <property type="evidence" value="ECO:0007669"/>
    <property type="project" value="InterPro"/>
</dbReference>
<dbReference type="GO" id="GO:0017148">
    <property type="term" value="P:negative regulation of translation"/>
    <property type="evidence" value="ECO:0007669"/>
    <property type="project" value="TreeGrafter"/>
</dbReference>
<comment type="subunit">
    <text evidence="2 6">Part of the 50S ribosomal subunit.</text>
</comment>
<dbReference type="HAMAP" id="MF_01366">
    <property type="entry name" value="Ribosomal_uL13"/>
    <property type="match status" value="1"/>
</dbReference>
<protein>
    <recommendedName>
        <fullName evidence="5 6">Large ribosomal subunit protein uL13</fullName>
    </recommendedName>
</protein>
<dbReference type="InterPro" id="IPR005822">
    <property type="entry name" value="Ribosomal_uL13"/>
</dbReference>
<dbReference type="GO" id="GO:0022625">
    <property type="term" value="C:cytosolic large ribosomal subunit"/>
    <property type="evidence" value="ECO:0007669"/>
    <property type="project" value="TreeGrafter"/>
</dbReference>
<dbReference type="PANTHER" id="PTHR11545:SF2">
    <property type="entry name" value="LARGE RIBOSOMAL SUBUNIT PROTEIN UL13M"/>
    <property type="match status" value="1"/>
</dbReference>
<dbReference type="GO" id="GO:0003729">
    <property type="term" value="F:mRNA binding"/>
    <property type="evidence" value="ECO:0007669"/>
    <property type="project" value="TreeGrafter"/>
</dbReference>
<keyword evidence="4 6" id="KW-0687">Ribonucleoprotein</keyword>
<evidence type="ECO:0000256" key="7">
    <source>
        <dbReference type="RuleBase" id="RU003877"/>
    </source>
</evidence>
<dbReference type="CDD" id="cd00392">
    <property type="entry name" value="Ribosomal_L13"/>
    <property type="match status" value="1"/>
</dbReference>
<evidence type="ECO:0000313" key="9">
    <source>
        <dbReference type="EMBL" id="SMC18895.1"/>
    </source>
</evidence>
<evidence type="ECO:0000256" key="6">
    <source>
        <dbReference type="HAMAP-Rule" id="MF_01366"/>
    </source>
</evidence>
<dbReference type="PIRSF" id="PIRSF002181">
    <property type="entry name" value="Ribosomal_L13"/>
    <property type="match status" value="1"/>
</dbReference>
<evidence type="ECO:0000313" key="10">
    <source>
        <dbReference type="Proteomes" id="UP000192783"/>
    </source>
</evidence>
<comment type="function">
    <text evidence="6 8">This protein is one of the early assembly proteins of the 50S ribosomal subunit, although it is not seen to bind rRNA by itself. It is important during the early stages of 50S assembly.</text>
</comment>
<evidence type="ECO:0000256" key="5">
    <source>
        <dbReference type="ARBA" id="ARBA00035201"/>
    </source>
</evidence>
<dbReference type="PANTHER" id="PTHR11545">
    <property type="entry name" value="RIBOSOMAL PROTEIN L13"/>
    <property type="match status" value="1"/>
</dbReference>
<dbReference type="InterPro" id="IPR005823">
    <property type="entry name" value="Ribosomal_uL13_bac-type"/>
</dbReference>
<evidence type="ECO:0000256" key="2">
    <source>
        <dbReference type="ARBA" id="ARBA00011838"/>
    </source>
</evidence>
<organism evidence="9 10">
    <name type="scientific">Desulfacinum hydrothermale DSM 13146</name>
    <dbReference type="NCBI Taxonomy" id="1121390"/>
    <lineage>
        <taxon>Bacteria</taxon>
        <taxon>Pseudomonadati</taxon>
        <taxon>Thermodesulfobacteriota</taxon>
        <taxon>Syntrophobacteria</taxon>
        <taxon>Syntrophobacterales</taxon>
        <taxon>Syntrophobacteraceae</taxon>
        <taxon>Desulfacinum</taxon>
    </lineage>
</organism>